<organism evidence="4 5">
    <name type="scientific">Tetrabaena socialis</name>
    <dbReference type="NCBI Taxonomy" id="47790"/>
    <lineage>
        <taxon>Eukaryota</taxon>
        <taxon>Viridiplantae</taxon>
        <taxon>Chlorophyta</taxon>
        <taxon>core chlorophytes</taxon>
        <taxon>Chlorophyceae</taxon>
        <taxon>CS clade</taxon>
        <taxon>Chlamydomonadales</taxon>
        <taxon>Tetrabaenaceae</taxon>
        <taxon>Tetrabaena</taxon>
    </lineage>
</organism>
<protein>
    <recommendedName>
        <fullName evidence="3">Cyanobacterial aminoacyl-tRNA synthetase CAAD domain-containing protein</fullName>
    </recommendedName>
</protein>
<accession>A0A2J8ACA5</accession>
<sequence>MMLSAKPSLTVCRAASARRTAAVAPRAVRPTVGRCQRLVVRAEETTTAETSFDSEKVLKDLQTKWDAVDNKGAVAAYVGGAVVAIWLSSTVVNAIGQVPLLPKFMELVGLGYSSWFTYRYLLFKSSREELLKDVGDLSKKITGTAE</sequence>
<keyword evidence="2" id="KW-0472">Membrane</keyword>
<dbReference type="AlphaFoldDB" id="A0A2J8ACA5"/>
<evidence type="ECO:0000259" key="3">
    <source>
        <dbReference type="Pfam" id="PF14159"/>
    </source>
</evidence>
<comment type="subcellular location">
    <subcellularLocation>
        <location evidence="1">Membrane</location>
        <topology evidence="1">Multi-pass membrane protein</topology>
    </subcellularLocation>
</comment>
<evidence type="ECO:0000313" key="4">
    <source>
        <dbReference type="EMBL" id="PNH10137.1"/>
    </source>
</evidence>
<reference evidence="4 5" key="1">
    <citation type="journal article" date="2017" name="Mol. Biol. Evol.">
        <title>The 4-celled Tetrabaena socialis nuclear genome reveals the essential components for genetic control of cell number at the origin of multicellularity in the volvocine lineage.</title>
        <authorList>
            <person name="Featherston J."/>
            <person name="Arakaki Y."/>
            <person name="Hanschen E.R."/>
            <person name="Ferris P.J."/>
            <person name="Michod R.E."/>
            <person name="Olson B.J.S.C."/>
            <person name="Nozaki H."/>
            <person name="Durand P.M."/>
        </authorList>
    </citation>
    <scope>NUCLEOTIDE SEQUENCE [LARGE SCALE GENOMIC DNA]</scope>
    <source>
        <strain evidence="4 5">NIES-571</strain>
    </source>
</reference>
<dbReference type="PANTHER" id="PTHR33222">
    <property type="match status" value="1"/>
</dbReference>
<dbReference type="GO" id="GO:0009579">
    <property type="term" value="C:thylakoid"/>
    <property type="evidence" value="ECO:0007669"/>
    <property type="project" value="InterPro"/>
</dbReference>
<evidence type="ECO:0000256" key="1">
    <source>
        <dbReference type="ARBA" id="ARBA00004141"/>
    </source>
</evidence>
<evidence type="ECO:0000313" key="5">
    <source>
        <dbReference type="Proteomes" id="UP000236333"/>
    </source>
</evidence>
<dbReference type="Proteomes" id="UP000236333">
    <property type="component" value="Unassembled WGS sequence"/>
</dbReference>
<dbReference type="EMBL" id="PGGS01000065">
    <property type="protein sequence ID" value="PNH10137.1"/>
    <property type="molecule type" value="Genomic_DNA"/>
</dbReference>
<keyword evidence="5" id="KW-1185">Reference proteome</keyword>
<proteinExistence type="predicted"/>
<comment type="caution">
    <text evidence="4">The sequence shown here is derived from an EMBL/GenBank/DDBJ whole genome shotgun (WGS) entry which is preliminary data.</text>
</comment>
<dbReference type="PANTHER" id="PTHR33222:SF4">
    <property type="entry name" value="PROTEIN CURVATURE THYLAKOID 1A, CHLOROPLASTIC"/>
    <property type="match status" value="1"/>
</dbReference>
<evidence type="ECO:0000256" key="2">
    <source>
        <dbReference type="SAM" id="Phobius"/>
    </source>
</evidence>
<dbReference type="InterPro" id="IPR033344">
    <property type="entry name" value="CURT1"/>
</dbReference>
<dbReference type="InterPro" id="IPR025564">
    <property type="entry name" value="CAAD_dom"/>
</dbReference>
<dbReference type="Pfam" id="PF14159">
    <property type="entry name" value="CAAD"/>
    <property type="match status" value="1"/>
</dbReference>
<feature type="domain" description="Cyanobacterial aminoacyl-tRNA synthetase CAAD" evidence="3">
    <location>
        <begin position="60"/>
        <end position="143"/>
    </location>
</feature>
<keyword evidence="2" id="KW-0812">Transmembrane</keyword>
<dbReference type="OrthoDB" id="2014299at2759"/>
<dbReference type="GO" id="GO:0016020">
    <property type="term" value="C:membrane"/>
    <property type="evidence" value="ECO:0007669"/>
    <property type="project" value="UniProtKB-SubCell"/>
</dbReference>
<feature type="transmembrane region" description="Helical" evidence="2">
    <location>
        <begin position="74"/>
        <end position="98"/>
    </location>
</feature>
<keyword evidence="2" id="KW-1133">Transmembrane helix</keyword>
<name>A0A2J8ACA5_9CHLO</name>
<gene>
    <name evidence="4" type="ORF">TSOC_003172</name>
</gene>